<dbReference type="SUPFAM" id="SSF49329">
    <property type="entry name" value="Cu,Zn superoxide dismutase-like"/>
    <property type="match status" value="1"/>
</dbReference>
<keyword evidence="4" id="KW-0732">Signal</keyword>
<evidence type="ECO:0000256" key="2">
    <source>
        <dbReference type="RuleBase" id="RU000393"/>
    </source>
</evidence>
<evidence type="ECO:0000256" key="3">
    <source>
        <dbReference type="SAM" id="MobiDB-lite"/>
    </source>
</evidence>
<dbReference type="GO" id="GO:0005507">
    <property type="term" value="F:copper ion binding"/>
    <property type="evidence" value="ECO:0007669"/>
    <property type="project" value="InterPro"/>
</dbReference>
<dbReference type="RefSeq" id="WP_162445275.1">
    <property type="nucleotide sequence ID" value="NZ_CP048222.1"/>
</dbReference>
<evidence type="ECO:0000256" key="1">
    <source>
        <dbReference type="ARBA" id="ARBA00010457"/>
    </source>
</evidence>
<dbReference type="InterPro" id="IPR001424">
    <property type="entry name" value="SOD_Cu_Zn_dom"/>
</dbReference>
<proteinExistence type="inferred from homology"/>
<dbReference type="PANTHER" id="PTHR10003">
    <property type="entry name" value="SUPEROXIDE DISMUTASE CU-ZN -RELATED"/>
    <property type="match status" value="1"/>
</dbReference>
<comment type="cofactor">
    <cofactor evidence="2">
        <name>Zn(2+)</name>
        <dbReference type="ChEBI" id="CHEBI:29105"/>
    </cofactor>
    <text evidence="2">Binds 1 zinc ion per subunit.</text>
</comment>
<evidence type="ECO:0000256" key="4">
    <source>
        <dbReference type="SAM" id="SignalP"/>
    </source>
</evidence>
<name>A0A6C0GML7_9BACT</name>
<evidence type="ECO:0000313" key="7">
    <source>
        <dbReference type="Proteomes" id="UP000480178"/>
    </source>
</evidence>
<sequence length="218" mass="22240">MNTFKSLFMAFCAAAILSSCSGENKTADNDNTAAEATDSTVGANMTADTTTSMMEADTAGGMMMGGPGGQSAQATISSASGSGLTGQATFTKESSGVKLVLTVEKATPGPHAVHLHQNGDCSKPDATSAGPHWNPTKAQHGNREAGAHHQGDMPNMEVGQDGKGRLELTVSDWTIGGTDTTTNIINKAIIVHAKADDYKSQPAGNAGDRIGCGVVTLK</sequence>
<organism evidence="6 7">
    <name type="scientific">Rhodocytophaga rosea</name>
    <dbReference type="NCBI Taxonomy" id="2704465"/>
    <lineage>
        <taxon>Bacteria</taxon>
        <taxon>Pseudomonadati</taxon>
        <taxon>Bacteroidota</taxon>
        <taxon>Cytophagia</taxon>
        <taxon>Cytophagales</taxon>
        <taxon>Rhodocytophagaceae</taxon>
        <taxon>Rhodocytophaga</taxon>
    </lineage>
</organism>
<feature type="region of interest" description="Disordered" evidence="3">
    <location>
        <begin position="122"/>
        <end position="158"/>
    </location>
</feature>
<evidence type="ECO:0000259" key="5">
    <source>
        <dbReference type="Pfam" id="PF00080"/>
    </source>
</evidence>
<keyword evidence="2" id="KW-0479">Metal-binding</keyword>
<comment type="catalytic activity">
    <reaction evidence="2">
        <text>2 superoxide + 2 H(+) = H2O2 + O2</text>
        <dbReference type="Rhea" id="RHEA:20696"/>
        <dbReference type="ChEBI" id="CHEBI:15378"/>
        <dbReference type="ChEBI" id="CHEBI:15379"/>
        <dbReference type="ChEBI" id="CHEBI:16240"/>
        <dbReference type="ChEBI" id="CHEBI:18421"/>
        <dbReference type="EC" id="1.15.1.1"/>
    </reaction>
</comment>
<dbReference type="Gene3D" id="2.60.40.200">
    <property type="entry name" value="Superoxide dismutase, copper/zinc binding domain"/>
    <property type="match status" value="1"/>
</dbReference>
<dbReference type="GO" id="GO:0004784">
    <property type="term" value="F:superoxide dismutase activity"/>
    <property type="evidence" value="ECO:0007669"/>
    <property type="project" value="UniProtKB-EC"/>
</dbReference>
<feature type="compositionally biased region" description="Polar residues" evidence="3">
    <location>
        <begin position="70"/>
        <end position="87"/>
    </location>
</feature>
<comment type="cofactor">
    <cofactor evidence="2">
        <name>Cu cation</name>
        <dbReference type="ChEBI" id="CHEBI:23378"/>
    </cofactor>
    <text evidence="2">Binds 1 copper ion per subunit.</text>
</comment>
<feature type="compositionally biased region" description="Polar residues" evidence="3">
    <location>
        <begin position="39"/>
        <end position="53"/>
    </location>
</feature>
<dbReference type="PRINTS" id="PR00068">
    <property type="entry name" value="CUZNDISMTASE"/>
</dbReference>
<dbReference type="KEGG" id="rhoz:GXP67_22935"/>
<dbReference type="EC" id="1.15.1.1" evidence="2"/>
<dbReference type="InterPro" id="IPR036423">
    <property type="entry name" value="SOD-like_Cu/Zn_dom_sf"/>
</dbReference>
<evidence type="ECO:0000313" key="6">
    <source>
        <dbReference type="EMBL" id="QHT69286.1"/>
    </source>
</evidence>
<dbReference type="InterPro" id="IPR018152">
    <property type="entry name" value="SOD_Cu/Zn_BS"/>
</dbReference>
<feature type="domain" description="Superoxide dismutase copper/zinc binding" evidence="5">
    <location>
        <begin position="85"/>
        <end position="215"/>
    </location>
</feature>
<gene>
    <name evidence="6" type="ORF">GXP67_22935</name>
</gene>
<dbReference type="AlphaFoldDB" id="A0A6C0GML7"/>
<feature type="compositionally biased region" description="Low complexity" evidence="3">
    <location>
        <begin position="29"/>
        <end position="38"/>
    </location>
</feature>
<dbReference type="Pfam" id="PF00080">
    <property type="entry name" value="Sod_Cu"/>
    <property type="match status" value="1"/>
</dbReference>
<dbReference type="Proteomes" id="UP000480178">
    <property type="component" value="Chromosome"/>
</dbReference>
<dbReference type="CDD" id="cd00305">
    <property type="entry name" value="Cu-Zn_Superoxide_Dismutase"/>
    <property type="match status" value="1"/>
</dbReference>
<feature type="compositionally biased region" description="Basic and acidic residues" evidence="3">
    <location>
        <begin position="141"/>
        <end position="151"/>
    </location>
</feature>
<keyword evidence="2" id="KW-0862">Zinc</keyword>
<comment type="similarity">
    <text evidence="1 2">Belongs to the Cu-Zn superoxide dismutase family.</text>
</comment>
<dbReference type="PROSITE" id="PS51257">
    <property type="entry name" value="PROKAR_LIPOPROTEIN"/>
    <property type="match status" value="1"/>
</dbReference>
<keyword evidence="2" id="KW-0186">Copper</keyword>
<dbReference type="EMBL" id="CP048222">
    <property type="protein sequence ID" value="QHT69286.1"/>
    <property type="molecule type" value="Genomic_DNA"/>
</dbReference>
<dbReference type="InterPro" id="IPR024134">
    <property type="entry name" value="SOD_Cu/Zn_/chaperone"/>
</dbReference>
<keyword evidence="2" id="KW-0560">Oxidoreductase</keyword>
<protein>
    <recommendedName>
        <fullName evidence="2">Superoxide dismutase [Cu-Zn]</fullName>
        <ecNumber evidence="2">1.15.1.1</ecNumber>
    </recommendedName>
</protein>
<feature type="signal peptide" evidence="4">
    <location>
        <begin position="1"/>
        <end position="21"/>
    </location>
</feature>
<feature type="chain" id="PRO_5025532645" description="Superoxide dismutase [Cu-Zn]" evidence="4">
    <location>
        <begin position="22"/>
        <end position="218"/>
    </location>
</feature>
<dbReference type="PROSITE" id="PS00332">
    <property type="entry name" value="SOD_CU_ZN_2"/>
    <property type="match status" value="1"/>
</dbReference>
<comment type="function">
    <text evidence="2">Destroys radicals which are normally produced within the cells and which are toxic to biological systems.</text>
</comment>
<feature type="region of interest" description="Disordered" evidence="3">
    <location>
        <begin position="23"/>
        <end position="87"/>
    </location>
</feature>
<accession>A0A6C0GML7</accession>
<keyword evidence="7" id="KW-1185">Reference proteome</keyword>
<reference evidence="6 7" key="1">
    <citation type="submission" date="2020-01" db="EMBL/GenBank/DDBJ databases">
        <authorList>
            <person name="Kim M.K."/>
        </authorList>
    </citation>
    <scope>NUCLEOTIDE SEQUENCE [LARGE SCALE GENOMIC DNA]</scope>
    <source>
        <strain evidence="6 7">172606-1</strain>
    </source>
</reference>